<dbReference type="PANTHER" id="PTHR10900">
    <property type="entry name" value="PERIOSTIN-RELATED"/>
    <property type="match status" value="1"/>
</dbReference>
<dbReference type="GO" id="GO:0005615">
    <property type="term" value="C:extracellular space"/>
    <property type="evidence" value="ECO:0007669"/>
    <property type="project" value="TreeGrafter"/>
</dbReference>
<sequence>SAGVYTVFAPTDDAVNSLPQDMVYSIDSNPEQSKPLLQYHIIPRRINLNSLSNDETSSTLLQGKTIRFNVYSSVTPDCKQLVTASGAPIGDALATMGSVQVIPVTQVLYQPTGNLMNIVDASPILKELSQAVKSARLSWLLSGIFAF</sequence>
<evidence type="ECO:0000313" key="3">
    <source>
        <dbReference type="Proteomes" id="UP000887116"/>
    </source>
</evidence>
<proteinExistence type="predicted"/>
<dbReference type="SUPFAM" id="SSF82153">
    <property type="entry name" value="FAS1 domain"/>
    <property type="match status" value="1"/>
</dbReference>
<dbReference type="EMBL" id="BMAO01037582">
    <property type="protein sequence ID" value="GFR18759.1"/>
    <property type="molecule type" value="Genomic_DNA"/>
</dbReference>
<dbReference type="InterPro" id="IPR050904">
    <property type="entry name" value="Adhesion/Biosynth-related"/>
</dbReference>
<dbReference type="GO" id="GO:0050839">
    <property type="term" value="F:cell adhesion molecule binding"/>
    <property type="evidence" value="ECO:0007669"/>
    <property type="project" value="TreeGrafter"/>
</dbReference>
<reference evidence="2" key="1">
    <citation type="submission" date="2020-07" db="EMBL/GenBank/DDBJ databases">
        <title>Multicomponent nature underlies the extraordinary mechanical properties of spider dragline silk.</title>
        <authorList>
            <person name="Kono N."/>
            <person name="Nakamura H."/>
            <person name="Mori M."/>
            <person name="Yoshida Y."/>
            <person name="Ohtoshi R."/>
            <person name="Malay A.D."/>
            <person name="Moran D.A.P."/>
            <person name="Tomita M."/>
            <person name="Numata K."/>
            <person name="Arakawa K."/>
        </authorList>
    </citation>
    <scope>NUCLEOTIDE SEQUENCE</scope>
</reference>
<dbReference type="GO" id="GO:0031012">
    <property type="term" value="C:extracellular matrix"/>
    <property type="evidence" value="ECO:0007669"/>
    <property type="project" value="TreeGrafter"/>
</dbReference>
<dbReference type="PANTHER" id="PTHR10900:SF77">
    <property type="entry name" value="FI19380P1"/>
    <property type="match status" value="1"/>
</dbReference>
<dbReference type="Pfam" id="PF02469">
    <property type="entry name" value="Fasciclin"/>
    <property type="match status" value="1"/>
</dbReference>
<feature type="domain" description="FAS1" evidence="1">
    <location>
        <begin position="1"/>
        <end position="106"/>
    </location>
</feature>
<feature type="non-terminal residue" evidence="2">
    <location>
        <position position="1"/>
    </location>
</feature>
<evidence type="ECO:0000313" key="2">
    <source>
        <dbReference type="EMBL" id="GFR18759.1"/>
    </source>
</evidence>
<dbReference type="Proteomes" id="UP000887116">
    <property type="component" value="Unassembled WGS sequence"/>
</dbReference>
<dbReference type="GO" id="GO:0007155">
    <property type="term" value="P:cell adhesion"/>
    <property type="evidence" value="ECO:0007669"/>
    <property type="project" value="TreeGrafter"/>
</dbReference>
<dbReference type="InterPro" id="IPR036378">
    <property type="entry name" value="FAS1_dom_sf"/>
</dbReference>
<accession>A0A8X6LSX3</accession>
<dbReference type="AlphaFoldDB" id="A0A8X6LSX3"/>
<dbReference type="SMART" id="SM00554">
    <property type="entry name" value="FAS1"/>
    <property type="match status" value="1"/>
</dbReference>
<comment type="caution">
    <text evidence="2">The sequence shown here is derived from an EMBL/GenBank/DDBJ whole genome shotgun (WGS) entry which is preliminary data.</text>
</comment>
<protein>
    <submittedName>
        <fullName evidence="2">Transforming growth factor-beta-induced protein ig-h3</fullName>
    </submittedName>
</protein>
<dbReference type="OrthoDB" id="286301at2759"/>
<dbReference type="GO" id="GO:0030198">
    <property type="term" value="P:extracellular matrix organization"/>
    <property type="evidence" value="ECO:0007669"/>
    <property type="project" value="TreeGrafter"/>
</dbReference>
<dbReference type="InterPro" id="IPR000782">
    <property type="entry name" value="FAS1_domain"/>
</dbReference>
<keyword evidence="3" id="KW-1185">Reference proteome</keyword>
<organism evidence="2 3">
    <name type="scientific">Trichonephila clavata</name>
    <name type="common">Joro spider</name>
    <name type="synonym">Nephila clavata</name>
    <dbReference type="NCBI Taxonomy" id="2740835"/>
    <lineage>
        <taxon>Eukaryota</taxon>
        <taxon>Metazoa</taxon>
        <taxon>Ecdysozoa</taxon>
        <taxon>Arthropoda</taxon>
        <taxon>Chelicerata</taxon>
        <taxon>Arachnida</taxon>
        <taxon>Araneae</taxon>
        <taxon>Araneomorphae</taxon>
        <taxon>Entelegynae</taxon>
        <taxon>Araneoidea</taxon>
        <taxon>Nephilidae</taxon>
        <taxon>Trichonephila</taxon>
    </lineage>
</organism>
<dbReference type="PROSITE" id="PS50213">
    <property type="entry name" value="FAS1"/>
    <property type="match status" value="1"/>
</dbReference>
<dbReference type="Gene3D" id="2.30.180.10">
    <property type="entry name" value="FAS1 domain"/>
    <property type="match status" value="1"/>
</dbReference>
<evidence type="ECO:0000259" key="1">
    <source>
        <dbReference type="PROSITE" id="PS50213"/>
    </source>
</evidence>
<gene>
    <name evidence="2" type="primary">TGFBI_0</name>
    <name evidence="2" type="ORF">TNCT_325341</name>
</gene>
<name>A0A8X6LSX3_TRICU</name>